<comment type="similarity">
    <text evidence="3">Belongs to the acetyltransferase family. RimJ subfamily.</text>
</comment>
<evidence type="ECO:0000256" key="2">
    <source>
        <dbReference type="ARBA" id="ARBA00023315"/>
    </source>
</evidence>
<evidence type="ECO:0000256" key="3">
    <source>
        <dbReference type="ARBA" id="ARBA00038502"/>
    </source>
</evidence>
<dbReference type="Gene3D" id="3.40.630.30">
    <property type="match status" value="1"/>
</dbReference>
<dbReference type="EMBL" id="CP025491">
    <property type="protein sequence ID" value="AUH70829.1"/>
    <property type="molecule type" value="Genomic_DNA"/>
</dbReference>
<evidence type="ECO:0000313" key="6">
    <source>
        <dbReference type="Proteomes" id="UP000234343"/>
    </source>
</evidence>
<dbReference type="AlphaFoldDB" id="A0A2H5FH16"/>
<dbReference type="PANTHER" id="PTHR43792">
    <property type="entry name" value="GNAT FAMILY, PUTATIVE (AFU_ORTHOLOGUE AFUA_3G00765)-RELATED-RELATED"/>
    <property type="match status" value="1"/>
</dbReference>
<dbReference type="RefSeq" id="WP_101898603.1">
    <property type="nucleotide sequence ID" value="NZ_CP025491.2"/>
</dbReference>
<dbReference type="GO" id="GO:0005737">
    <property type="term" value="C:cytoplasm"/>
    <property type="evidence" value="ECO:0007669"/>
    <property type="project" value="TreeGrafter"/>
</dbReference>
<gene>
    <name evidence="5" type="ORF">CAB17_01275</name>
</gene>
<dbReference type="Proteomes" id="UP000234343">
    <property type="component" value="Chromosome"/>
</dbReference>
<dbReference type="Pfam" id="PF13302">
    <property type="entry name" value="Acetyltransf_3"/>
    <property type="match status" value="1"/>
</dbReference>
<keyword evidence="6" id="KW-1185">Reference proteome</keyword>
<organism evidence="5 6">
    <name type="scientific">Legionella sainthelensi</name>
    <dbReference type="NCBI Taxonomy" id="28087"/>
    <lineage>
        <taxon>Bacteria</taxon>
        <taxon>Pseudomonadati</taxon>
        <taxon>Pseudomonadota</taxon>
        <taxon>Gammaproteobacteria</taxon>
        <taxon>Legionellales</taxon>
        <taxon>Legionellaceae</taxon>
        <taxon>Legionella</taxon>
    </lineage>
</organism>
<dbReference type="PANTHER" id="PTHR43792:SF8">
    <property type="entry name" value="[RIBOSOMAL PROTEIN US5]-ALANINE N-ACETYLTRANSFERASE"/>
    <property type="match status" value="1"/>
</dbReference>
<evidence type="ECO:0000259" key="4">
    <source>
        <dbReference type="PROSITE" id="PS51186"/>
    </source>
</evidence>
<accession>A0A2H5FH16</accession>
<proteinExistence type="inferred from homology"/>
<evidence type="ECO:0000313" key="5">
    <source>
        <dbReference type="EMBL" id="AUH70829.1"/>
    </source>
</evidence>
<evidence type="ECO:0000256" key="1">
    <source>
        <dbReference type="ARBA" id="ARBA00022679"/>
    </source>
</evidence>
<keyword evidence="1 5" id="KW-0808">Transferase</keyword>
<name>A0A2H5FH16_9GAMM</name>
<reference evidence="5 6" key="1">
    <citation type="submission" date="2017-12" db="EMBL/GenBank/DDBJ databases">
        <title>Legionella sainthelensi LA01-117, whole genome sequence of a clinical isolate from New Zealand.</title>
        <authorList>
            <person name="Cree S.L."/>
            <person name="Slow S."/>
            <person name="Kennedy M.A."/>
            <person name="Murdoch D.R."/>
            <person name="Biggs P.J."/>
            <person name="Anderson T."/>
        </authorList>
    </citation>
    <scope>NUCLEOTIDE SEQUENCE [LARGE SCALE GENOMIC DNA]</scope>
    <source>
        <strain evidence="5 6">LA01-117</strain>
    </source>
</reference>
<dbReference type="KEGG" id="lsh:CAB17_01275"/>
<protein>
    <submittedName>
        <fullName evidence="5">Alanine acetyltransferase</fullName>
    </submittedName>
</protein>
<feature type="domain" description="N-acetyltransferase" evidence="4">
    <location>
        <begin position="14"/>
        <end position="163"/>
    </location>
</feature>
<dbReference type="InterPro" id="IPR051531">
    <property type="entry name" value="N-acetyltransferase"/>
</dbReference>
<dbReference type="SUPFAM" id="SSF55729">
    <property type="entry name" value="Acyl-CoA N-acyltransferases (Nat)"/>
    <property type="match status" value="1"/>
</dbReference>
<dbReference type="InterPro" id="IPR016181">
    <property type="entry name" value="Acyl_CoA_acyltransferase"/>
</dbReference>
<dbReference type="InterPro" id="IPR000182">
    <property type="entry name" value="GNAT_dom"/>
</dbReference>
<sequence length="201" mass="22946">MIALRAPSAQDETVFISTMKNSRDIHFPFITAPCTSEEFQAYLNKSKQESEQYYIAWNNNQQIIGVFNISGMIRGSFKSAYLGYYVSAECLGKGLMSQALKLVLKEIFTTLELHRIEANIQPTNTASIQLATKNGFIKEGFSPRYLKINGIWQDHFRFALTFEDWLARQLPSSPPKGEDQTTYPIVIENQTFALRSQKRSL</sequence>
<keyword evidence="2" id="KW-0012">Acyltransferase</keyword>
<dbReference type="PROSITE" id="PS51186">
    <property type="entry name" value="GNAT"/>
    <property type="match status" value="1"/>
</dbReference>
<dbReference type="GO" id="GO:0008999">
    <property type="term" value="F:protein-N-terminal-alanine acetyltransferase activity"/>
    <property type="evidence" value="ECO:0007669"/>
    <property type="project" value="TreeGrafter"/>
</dbReference>